<keyword evidence="4 8" id="KW-0732">Signal</keyword>
<dbReference type="InterPro" id="IPR029058">
    <property type="entry name" value="AB_hydrolase_fold"/>
</dbReference>
<dbReference type="GO" id="GO:0030600">
    <property type="term" value="F:feruloyl esterase activity"/>
    <property type="evidence" value="ECO:0007669"/>
    <property type="project" value="UniProtKB-EC"/>
</dbReference>
<dbReference type="GO" id="GO:0046872">
    <property type="term" value="F:metal ion binding"/>
    <property type="evidence" value="ECO:0007669"/>
    <property type="project" value="UniProtKB-KW"/>
</dbReference>
<accession>A0A7Y9PHZ6</accession>
<dbReference type="Pfam" id="PF07519">
    <property type="entry name" value="Tannase"/>
    <property type="match status" value="1"/>
</dbReference>
<sequence length="531" mass="56517">MNKLASIVATTLLATAAYAQHSTHCTSLTALTLPNTKILTADPISPSDAAKLPPDLDETVKSLPPFCRVTAQLTPTSDSDIRIELWLPERWNGLFRGQGNGGFAGTIDRPGMSRNVAQGYATAATDTGHIGSTTAVDATWALHHPEKIADFGYRGIHEMTVTAQAILRSFYGTPAKHSFFAACSDGGREALMEAQRFPADYDGIIAGAPAYNWTALLTNAISNAQSLALTPASYIPPTKLQAISAAVLAACDAKDGLKDGILNDPRTCHVPSEALLCKQGDADTCLTEPQFKTLQALYAGFHSADGALIFPGFLPGSEVGDGGWTPWITGFTPGQSLLFAFGQQYFSNMVYSDPTWTIHSVNLDEAYAKANQETSASLNATNPNLSPFFTRGGKLILYHGWNDPAISALATVHYYEKMTVATPNASASSRLYMVPGMQHCDGGPGATSFGQFGEHASQGADDPQHNISLSLELWVEKGIAPDVITASHDEGTPTTPKITMTRPLCPYPKFAKYNGTGDPNTAASFTCTLSK</sequence>
<keyword evidence="3" id="KW-0479">Metal-binding</keyword>
<keyword evidence="6" id="KW-0106">Calcium</keyword>
<dbReference type="AlphaFoldDB" id="A0A7Y9PHZ6"/>
<evidence type="ECO:0000256" key="1">
    <source>
        <dbReference type="ARBA" id="ARBA00006249"/>
    </source>
</evidence>
<evidence type="ECO:0000256" key="4">
    <source>
        <dbReference type="ARBA" id="ARBA00022729"/>
    </source>
</evidence>
<evidence type="ECO:0000256" key="5">
    <source>
        <dbReference type="ARBA" id="ARBA00022801"/>
    </source>
</evidence>
<evidence type="ECO:0000256" key="6">
    <source>
        <dbReference type="ARBA" id="ARBA00022837"/>
    </source>
</evidence>
<comment type="caution">
    <text evidence="9">The sequence shown here is derived from an EMBL/GenBank/DDBJ whole genome shotgun (WGS) entry which is preliminary data.</text>
</comment>
<dbReference type="PANTHER" id="PTHR33938">
    <property type="entry name" value="FERULOYL ESTERASE B-RELATED"/>
    <property type="match status" value="1"/>
</dbReference>
<evidence type="ECO:0000313" key="10">
    <source>
        <dbReference type="Proteomes" id="UP000589520"/>
    </source>
</evidence>
<dbReference type="RefSeq" id="WP_348640866.1">
    <property type="nucleotide sequence ID" value="NZ_JACCCW010000002.1"/>
</dbReference>
<protein>
    <submittedName>
        <fullName evidence="9">Feruloyl esterase</fullName>
        <ecNumber evidence="9">3.1.1.73</ecNumber>
    </submittedName>
</protein>
<evidence type="ECO:0000256" key="3">
    <source>
        <dbReference type="ARBA" id="ARBA00022723"/>
    </source>
</evidence>
<keyword evidence="2" id="KW-0719">Serine esterase</keyword>
<dbReference type="Proteomes" id="UP000589520">
    <property type="component" value="Unassembled WGS sequence"/>
</dbReference>
<dbReference type="PANTHER" id="PTHR33938:SF15">
    <property type="entry name" value="FERULOYL ESTERASE B-RELATED"/>
    <property type="match status" value="1"/>
</dbReference>
<dbReference type="InterPro" id="IPR011118">
    <property type="entry name" value="Tannase/feruloyl_esterase"/>
</dbReference>
<evidence type="ECO:0000256" key="2">
    <source>
        <dbReference type="ARBA" id="ARBA00022487"/>
    </source>
</evidence>
<dbReference type="EMBL" id="JACCCW010000002">
    <property type="protein sequence ID" value="NYF80257.1"/>
    <property type="molecule type" value="Genomic_DNA"/>
</dbReference>
<keyword evidence="10" id="KW-1185">Reference proteome</keyword>
<dbReference type="EC" id="3.1.1.73" evidence="9"/>
<keyword evidence="5 9" id="KW-0378">Hydrolase</keyword>
<evidence type="ECO:0000256" key="7">
    <source>
        <dbReference type="ARBA" id="ARBA00023157"/>
    </source>
</evidence>
<evidence type="ECO:0000313" key="9">
    <source>
        <dbReference type="EMBL" id="NYF80257.1"/>
    </source>
</evidence>
<evidence type="ECO:0000256" key="8">
    <source>
        <dbReference type="SAM" id="SignalP"/>
    </source>
</evidence>
<gene>
    <name evidence="9" type="ORF">HDF17_002577</name>
</gene>
<keyword evidence="7" id="KW-1015">Disulfide bond</keyword>
<proteinExistence type="inferred from homology"/>
<organism evidence="9 10">
    <name type="scientific">Granulicella arctica</name>
    <dbReference type="NCBI Taxonomy" id="940613"/>
    <lineage>
        <taxon>Bacteria</taxon>
        <taxon>Pseudomonadati</taxon>
        <taxon>Acidobacteriota</taxon>
        <taxon>Terriglobia</taxon>
        <taxon>Terriglobales</taxon>
        <taxon>Acidobacteriaceae</taxon>
        <taxon>Granulicella</taxon>
    </lineage>
</organism>
<feature type="chain" id="PRO_5031383776" evidence="8">
    <location>
        <begin position="20"/>
        <end position="531"/>
    </location>
</feature>
<dbReference type="SUPFAM" id="SSF53474">
    <property type="entry name" value="alpha/beta-Hydrolases"/>
    <property type="match status" value="1"/>
</dbReference>
<comment type="similarity">
    <text evidence="1">Belongs to the tannase family.</text>
</comment>
<feature type="signal peptide" evidence="8">
    <location>
        <begin position="1"/>
        <end position="19"/>
    </location>
</feature>
<reference evidence="9 10" key="1">
    <citation type="submission" date="2020-07" db="EMBL/GenBank/DDBJ databases">
        <title>Genomic Encyclopedia of Type Strains, Phase IV (KMG-V): Genome sequencing to study the core and pangenomes of soil and plant-associated prokaryotes.</title>
        <authorList>
            <person name="Whitman W."/>
        </authorList>
    </citation>
    <scope>NUCLEOTIDE SEQUENCE [LARGE SCALE GENOMIC DNA]</scope>
    <source>
        <strain evidence="9 10">X4EP2</strain>
    </source>
</reference>
<name>A0A7Y9PHZ6_9BACT</name>